<dbReference type="CDD" id="cd22647">
    <property type="entry name" value="CTF3_NTD_HEAT"/>
    <property type="match status" value="1"/>
</dbReference>
<evidence type="ECO:0000313" key="7">
    <source>
        <dbReference type="EMBL" id="KAK4189083.1"/>
    </source>
</evidence>
<evidence type="ECO:0000256" key="5">
    <source>
        <dbReference type="ARBA" id="ARBA00023242"/>
    </source>
</evidence>
<keyword evidence="4" id="KW-0158">Chromosome</keyword>
<dbReference type="Pfam" id="PF07778">
    <property type="entry name" value="CENP-I"/>
    <property type="match status" value="1"/>
</dbReference>
<proteinExistence type="inferred from homology"/>
<evidence type="ECO:0000313" key="8">
    <source>
        <dbReference type="Proteomes" id="UP001302126"/>
    </source>
</evidence>
<evidence type="ECO:0000256" key="6">
    <source>
        <dbReference type="ARBA" id="ARBA00023328"/>
    </source>
</evidence>
<organism evidence="7 8">
    <name type="scientific">Podospora australis</name>
    <dbReference type="NCBI Taxonomy" id="1536484"/>
    <lineage>
        <taxon>Eukaryota</taxon>
        <taxon>Fungi</taxon>
        <taxon>Dikarya</taxon>
        <taxon>Ascomycota</taxon>
        <taxon>Pezizomycotina</taxon>
        <taxon>Sordariomycetes</taxon>
        <taxon>Sordariomycetidae</taxon>
        <taxon>Sordariales</taxon>
        <taxon>Podosporaceae</taxon>
        <taxon>Podospora</taxon>
    </lineage>
</organism>
<dbReference type="AlphaFoldDB" id="A0AAN7AJ46"/>
<dbReference type="Proteomes" id="UP001302126">
    <property type="component" value="Unassembled WGS sequence"/>
</dbReference>
<reference evidence="7" key="2">
    <citation type="submission" date="2023-05" db="EMBL/GenBank/DDBJ databases">
        <authorList>
            <consortium name="Lawrence Berkeley National Laboratory"/>
            <person name="Steindorff A."/>
            <person name="Hensen N."/>
            <person name="Bonometti L."/>
            <person name="Westerberg I."/>
            <person name="Brannstrom I.O."/>
            <person name="Guillou S."/>
            <person name="Cros-Aarteil S."/>
            <person name="Calhoun S."/>
            <person name="Haridas S."/>
            <person name="Kuo A."/>
            <person name="Mondo S."/>
            <person name="Pangilinan J."/>
            <person name="Riley R."/>
            <person name="Labutti K."/>
            <person name="Andreopoulos B."/>
            <person name="Lipzen A."/>
            <person name="Chen C."/>
            <person name="Yanf M."/>
            <person name="Daum C."/>
            <person name="Ng V."/>
            <person name="Clum A."/>
            <person name="Ohm R."/>
            <person name="Martin F."/>
            <person name="Silar P."/>
            <person name="Natvig D."/>
            <person name="Lalanne C."/>
            <person name="Gautier V."/>
            <person name="Ament-Velasquez S.L."/>
            <person name="Kruys A."/>
            <person name="Hutchinson M.I."/>
            <person name="Powell A.J."/>
            <person name="Barry K."/>
            <person name="Miller A.N."/>
            <person name="Grigoriev I.V."/>
            <person name="Debuchy R."/>
            <person name="Gladieux P."/>
            <person name="Thoren M.H."/>
            <person name="Johannesson H."/>
        </authorList>
    </citation>
    <scope>NUCLEOTIDE SEQUENCE</scope>
    <source>
        <strain evidence="7">PSN309</strain>
    </source>
</reference>
<dbReference type="GO" id="GO:0034080">
    <property type="term" value="P:CENP-A containing chromatin assembly"/>
    <property type="evidence" value="ECO:0007669"/>
    <property type="project" value="TreeGrafter"/>
</dbReference>
<comment type="caution">
    <text evidence="7">The sequence shown here is derived from an EMBL/GenBank/DDBJ whole genome shotgun (WGS) entry which is preliminary data.</text>
</comment>
<sequence length="705" mass="78757">MSLLLPPSDRLEDLLGDLEAASKLPARSRLTSIKSTVEKATSLLYDQGAPPEELARLVDLLTQSNELDQASLAAITRNLYPSDKVDDEIVLRFVGALGHGCLKPSFPLQCLFLKWLVMVHHLLQNPTILSQVYGVLFNLLATAAIRPQLCHLLALITRRKHVRPFRIQSILNLSRQTGGDPNLTGLLRVFKNYYPEIIVGELTKGRAATFKHPDPNWRERLNEIQQQQQLSRQNDDGGTRNGFAVNSAIGRQMRGVRALFPAVHTQHAQESSVTLEEIDNAEALVRNLDKIELPTQLVAVLGDPLLQKLLLLRPNSEASSRVSNWVMACVGDVASGDADPALLLDMVEVIRDYAVSTKWLPPLLLSFFAKEFLPTWNGKDKQDMVFEALSLIPLLKFQDLFQILQPFENAILDNTPTTQLSLLSFYTTLLRRWGVLLQASPNLESLPLATIPDFITHVNTLTLALTQTSPRIPTFLAILDFYDAAAIGIYSRPKLLRHVNISIPPPLLVYLLTFSPSLAVVSRLCSILAAYKRAWESVMTSPTLRRQLTKRERDQVNIFNGFLMDICNCLWRGRAFSTTDLNAQGCRIPRTILPSLEAYVRSVDEDLSLGILFGLSHSPVLSLESISFVRELEDTEQGVLSRHAGPVTQPSLNQLATRGGLRLTWQDYRAGVLRYLDKKGLPGIPDLMYNTMKNLMKTRQSLSGS</sequence>
<dbReference type="GO" id="GO:0005634">
    <property type="term" value="C:nucleus"/>
    <property type="evidence" value="ECO:0007669"/>
    <property type="project" value="UniProtKB-SubCell"/>
</dbReference>
<reference evidence="7" key="1">
    <citation type="journal article" date="2023" name="Mol. Phylogenet. Evol.">
        <title>Genome-scale phylogeny and comparative genomics of the fungal order Sordariales.</title>
        <authorList>
            <person name="Hensen N."/>
            <person name="Bonometti L."/>
            <person name="Westerberg I."/>
            <person name="Brannstrom I.O."/>
            <person name="Guillou S."/>
            <person name="Cros-Aarteil S."/>
            <person name="Calhoun S."/>
            <person name="Haridas S."/>
            <person name="Kuo A."/>
            <person name="Mondo S."/>
            <person name="Pangilinan J."/>
            <person name="Riley R."/>
            <person name="LaButti K."/>
            <person name="Andreopoulos B."/>
            <person name="Lipzen A."/>
            <person name="Chen C."/>
            <person name="Yan M."/>
            <person name="Daum C."/>
            <person name="Ng V."/>
            <person name="Clum A."/>
            <person name="Steindorff A."/>
            <person name="Ohm R.A."/>
            <person name="Martin F."/>
            <person name="Silar P."/>
            <person name="Natvig D.O."/>
            <person name="Lalanne C."/>
            <person name="Gautier V."/>
            <person name="Ament-Velasquez S.L."/>
            <person name="Kruys A."/>
            <person name="Hutchinson M.I."/>
            <person name="Powell A.J."/>
            <person name="Barry K."/>
            <person name="Miller A.N."/>
            <person name="Grigoriev I.V."/>
            <person name="Debuchy R."/>
            <person name="Gladieux P."/>
            <person name="Hiltunen Thoren M."/>
            <person name="Johannesson H."/>
        </authorList>
    </citation>
    <scope>NUCLEOTIDE SEQUENCE</scope>
    <source>
        <strain evidence="7">PSN309</strain>
    </source>
</reference>
<evidence type="ECO:0000256" key="2">
    <source>
        <dbReference type="ARBA" id="ARBA00004584"/>
    </source>
</evidence>
<keyword evidence="8" id="KW-1185">Reference proteome</keyword>
<evidence type="ECO:0000256" key="3">
    <source>
        <dbReference type="ARBA" id="ARBA00005470"/>
    </source>
</evidence>
<protein>
    <submittedName>
        <fullName evidence="7">Centromere protein I</fullName>
    </submittedName>
</protein>
<dbReference type="EMBL" id="MU864379">
    <property type="protein sequence ID" value="KAK4189083.1"/>
    <property type="molecule type" value="Genomic_DNA"/>
</dbReference>
<keyword evidence="6" id="KW-0137">Centromere</keyword>
<dbReference type="PANTHER" id="PTHR48208:SF2">
    <property type="entry name" value="CENTROMERE PROTEIN I"/>
    <property type="match status" value="1"/>
</dbReference>
<comment type="similarity">
    <text evidence="3">Belongs to the CENP-I/CTF3 family.</text>
</comment>
<gene>
    <name evidence="7" type="ORF">QBC35DRAFT_494178</name>
</gene>
<evidence type="ECO:0000256" key="1">
    <source>
        <dbReference type="ARBA" id="ARBA00004123"/>
    </source>
</evidence>
<accession>A0AAN7AJ46</accession>
<keyword evidence="5" id="KW-0539">Nucleus</keyword>
<comment type="subcellular location">
    <subcellularLocation>
        <location evidence="2">Chromosome</location>
        <location evidence="2">Centromere</location>
    </subcellularLocation>
    <subcellularLocation>
        <location evidence="1">Nucleus</location>
    </subcellularLocation>
</comment>
<name>A0AAN7AJ46_9PEZI</name>
<dbReference type="PANTHER" id="PTHR48208">
    <property type="entry name" value="CENTROMERE PROTEIN I"/>
    <property type="match status" value="1"/>
</dbReference>
<dbReference type="InterPro" id="IPR012485">
    <property type="entry name" value="CENP-I"/>
</dbReference>
<dbReference type="GO" id="GO:0000070">
    <property type="term" value="P:mitotic sister chromatid segregation"/>
    <property type="evidence" value="ECO:0007669"/>
    <property type="project" value="TreeGrafter"/>
</dbReference>
<dbReference type="GO" id="GO:0000939">
    <property type="term" value="C:inner kinetochore"/>
    <property type="evidence" value="ECO:0007669"/>
    <property type="project" value="TreeGrafter"/>
</dbReference>
<evidence type="ECO:0000256" key="4">
    <source>
        <dbReference type="ARBA" id="ARBA00022454"/>
    </source>
</evidence>